<dbReference type="Gene3D" id="3.90.190.10">
    <property type="entry name" value="Protein tyrosine phosphatase superfamily"/>
    <property type="match status" value="1"/>
</dbReference>
<dbReference type="Pfam" id="PF13350">
    <property type="entry name" value="Y_phosphatase3"/>
    <property type="match status" value="1"/>
</dbReference>
<evidence type="ECO:0000259" key="1">
    <source>
        <dbReference type="PROSITE" id="PS50056"/>
    </source>
</evidence>
<keyword evidence="3" id="KW-1185">Reference proteome</keyword>
<sequence>MASFAQDTTTLYDLETLVKTDVTTAIPSDIILPIISRPPFLTIPGVFNIRDIGQSTTGTPRVRDNFLFRSGMLSFISDAGKIKLASDLGIRKIFDLRSAAEREKLRPPQIDEVEIRWLAPAQDPRPVVYSEFGGEDGGLKAMLDMYRDILVTHVPAFREVFEHIRDERDKPVLFHCAGGKDRTGVLTALILHIAGCAPDVIAREYTLTRIGVEPAREVILKDLLSEKFASDPTMSKGFAGLCSVNYETMIRFLEDLEGSHDGGAEGYVKSSLGFSDEDVVKIKKNLTVVTD</sequence>
<reference evidence="2" key="1">
    <citation type="submission" date="2023-03" db="EMBL/GenBank/DDBJ databases">
        <title>Emydomyces testavorans Genome Sequence.</title>
        <authorList>
            <person name="Hoyer L."/>
        </authorList>
    </citation>
    <scope>NUCLEOTIDE SEQUENCE</scope>
    <source>
        <strain evidence="2">16-2883</strain>
    </source>
</reference>
<name>A0AAF0DLM5_9EURO</name>
<gene>
    <name evidence="2" type="ORF">PRK78_006031</name>
</gene>
<dbReference type="GO" id="GO:0004721">
    <property type="term" value="F:phosphoprotein phosphatase activity"/>
    <property type="evidence" value="ECO:0007669"/>
    <property type="project" value="InterPro"/>
</dbReference>
<evidence type="ECO:0000313" key="3">
    <source>
        <dbReference type="Proteomes" id="UP001219355"/>
    </source>
</evidence>
<evidence type="ECO:0000313" key="2">
    <source>
        <dbReference type="EMBL" id="WEW60544.1"/>
    </source>
</evidence>
<feature type="domain" description="Tyrosine specific protein phosphatases" evidence="1">
    <location>
        <begin position="158"/>
        <end position="191"/>
    </location>
</feature>
<protein>
    <recommendedName>
        <fullName evidence="1">Tyrosine specific protein phosphatases domain-containing protein</fullName>
    </recommendedName>
</protein>
<dbReference type="InterPro" id="IPR026893">
    <property type="entry name" value="Tyr/Ser_Pase_IphP-type"/>
</dbReference>
<proteinExistence type="predicted"/>
<dbReference type="PROSITE" id="PS00383">
    <property type="entry name" value="TYR_PHOSPHATASE_1"/>
    <property type="match status" value="1"/>
</dbReference>
<dbReference type="SUPFAM" id="SSF52799">
    <property type="entry name" value="(Phosphotyrosine protein) phosphatases II"/>
    <property type="match status" value="1"/>
</dbReference>
<accession>A0AAF0DLM5</accession>
<dbReference type="EMBL" id="CP120630">
    <property type="protein sequence ID" value="WEW60544.1"/>
    <property type="molecule type" value="Genomic_DNA"/>
</dbReference>
<dbReference type="PROSITE" id="PS50056">
    <property type="entry name" value="TYR_PHOSPHATASE_2"/>
    <property type="match status" value="1"/>
</dbReference>
<dbReference type="Proteomes" id="UP001219355">
    <property type="component" value="Chromosome 4"/>
</dbReference>
<dbReference type="InterPro" id="IPR000387">
    <property type="entry name" value="Tyr_Pase_dom"/>
</dbReference>
<organism evidence="2 3">
    <name type="scientific">Emydomyces testavorans</name>
    <dbReference type="NCBI Taxonomy" id="2070801"/>
    <lineage>
        <taxon>Eukaryota</taxon>
        <taxon>Fungi</taxon>
        <taxon>Dikarya</taxon>
        <taxon>Ascomycota</taxon>
        <taxon>Pezizomycotina</taxon>
        <taxon>Eurotiomycetes</taxon>
        <taxon>Eurotiomycetidae</taxon>
        <taxon>Onygenales</taxon>
        <taxon>Nannizziopsiaceae</taxon>
        <taxon>Emydomyces</taxon>
    </lineage>
</organism>
<dbReference type="PANTHER" id="PTHR31126:SF73">
    <property type="entry name" value="TYROSINE SPECIFIC PROTEIN PHOSPHATASES DOMAIN-CONTAINING PROTEIN"/>
    <property type="match status" value="1"/>
</dbReference>
<dbReference type="AlphaFoldDB" id="A0AAF0DLM5"/>
<dbReference type="InterPro" id="IPR016130">
    <property type="entry name" value="Tyr_Pase_AS"/>
</dbReference>
<dbReference type="InterPro" id="IPR029021">
    <property type="entry name" value="Prot-tyrosine_phosphatase-like"/>
</dbReference>
<dbReference type="PANTHER" id="PTHR31126">
    <property type="entry name" value="TYROSINE-PROTEIN PHOSPHATASE"/>
    <property type="match status" value="1"/>
</dbReference>